<name>A0ACB7Y505_9ERIC</name>
<protein>
    <submittedName>
        <fullName evidence="1">Uncharacterized protein</fullName>
    </submittedName>
</protein>
<gene>
    <name evidence="1" type="ORF">Vadar_002431</name>
</gene>
<dbReference type="Proteomes" id="UP000828048">
    <property type="component" value="Chromosome 7"/>
</dbReference>
<organism evidence="1 2">
    <name type="scientific">Vaccinium darrowii</name>
    <dbReference type="NCBI Taxonomy" id="229202"/>
    <lineage>
        <taxon>Eukaryota</taxon>
        <taxon>Viridiplantae</taxon>
        <taxon>Streptophyta</taxon>
        <taxon>Embryophyta</taxon>
        <taxon>Tracheophyta</taxon>
        <taxon>Spermatophyta</taxon>
        <taxon>Magnoliopsida</taxon>
        <taxon>eudicotyledons</taxon>
        <taxon>Gunneridae</taxon>
        <taxon>Pentapetalae</taxon>
        <taxon>asterids</taxon>
        <taxon>Ericales</taxon>
        <taxon>Ericaceae</taxon>
        <taxon>Vaccinioideae</taxon>
        <taxon>Vaccinieae</taxon>
        <taxon>Vaccinium</taxon>
    </lineage>
</organism>
<reference evidence="1 2" key="1">
    <citation type="journal article" date="2021" name="Hortic Res">
        <title>High-quality reference genome and annotation aids understanding of berry development for evergreen blueberry (Vaccinium darrowii).</title>
        <authorList>
            <person name="Yu J."/>
            <person name="Hulse-Kemp A.M."/>
            <person name="Babiker E."/>
            <person name="Staton M."/>
        </authorList>
    </citation>
    <scope>NUCLEOTIDE SEQUENCE [LARGE SCALE GENOMIC DNA]</scope>
    <source>
        <strain evidence="2">cv. NJ 8807/NJ 8810</strain>
        <tissue evidence="1">Young leaf</tissue>
    </source>
</reference>
<accession>A0ACB7Y505</accession>
<evidence type="ECO:0000313" key="2">
    <source>
        <dbReference type="Proteomes" id="UP000828048"/>
    </source>
</evidence>
<sequence length="225" mass="23962">MGAPVLPDDLTIECGGSPVLLGAVEIPLGASGSGGSRGKVGSPSVLKGSMVVINDGVASVVSLDGLELGRSSVNKGLFADKSKLVVIPVSPSQGESSDSLVAIPKKKQKGRAKKALVGTGAWLQLGDYNVVRKMAERMEGFHNDAAVEFNDCLYDLELEDMPAKGFWYTWTYKRGGLGDNKSELDQAMVNARWLTDFLASEAWFLHPGVFDHCKILIIVLPVVSV</sequence>
<dbReference type="EMBL" id="CM037157">
    <property type="protein sequence ID" value="KAH7848411.1"/>
    <property type="molecule type" value="Genomic_DNA"/>
</dbReference>
<comment type="caution">
    <text evidence="1">The sequence shown here is derived from an EMBL/GenBank/DDBJ whole genome shotgun (WGS) entry which is preliminary data.</text>
</comment>
<proteinExistence type="predicted"/>
<evidence type="ECO:0000313" key="1">
    <source>
        <dbReference type="EMBL" id="KAH7848411.1"/>
    </source>
</evidence>
<keyword evidence="2" id="KW-1185">Reference proteome</keyword>